<dbReference type="GO" id="GO:0008081">
    <property type="term" value="F:phosphoric diester hydrolase activity"/>
    <property type="evidence" value="ECO:0007669"/>
    <property type="project" value="InterPro"/>
</dbReference>
<evidence type="ECO:0000256" key="4">
    <source>
        <dbReference type="ARBA" id="ARBA00023157"/>
    </source>
</evidence>
<protein>
    <recommendedName>
        <fullName evidence="6">Phosphatidylinositol-specific phospholipase C X domain-containing protein</fullName>
    </recommendedName>
</protein>
<keyword evidence="5" id="KW-0456">Lyase</keyword>
<evidence type="ECO:0000256" key="5">
    <source>
        <dbReference type="ARBA" id="ARBA00023239"/>
    </source>
</evidence>
<evidence type="ECO:0000256" key="2">
    <source>
        <dbReference type="ARBA" id="ARBA00022723"/>
    </source>
</evidence>
<dbReference type="GO" id="GO:0016829">
    <property type="term" value="F:lyase activity"/>
    <property type="evidence" value="ECO:0007669"/>
    <property type="project" value="UniProtKB-KW"/>
</dbReference>
<dbReference type="Proteomes" id="UP001142055">
    <property type="component" value="Chromosome 1"/>
</dbReference>
<accession>A0A9Q0MEW3</accession>
<dbReference type="EMBL" id="JAPWDV010000001">
    <property type="protein sequence ID" value="KAJ6224489.1"/>
    <property type="molecule type" value="Genomic_DNA"/>
</dbReference>
<keyword evidence="2" id="KW-0479">Metal-binding</keyword>
<evidence type="ECO:0000313" key="7">
    <source>
        <dbReference type="EMBL" id="KAJ6224489.1"/>
    </source>
</evidence>
<dbReference type="Gene3D" id="3.20.20.190">
    <property type="entry name" value="Phosphatidylinositol (PI) phosphodiesterase"/>
    <property type="match status" value="1"/>
</dbReference>
<dbReference type="OMA" id="WFTTGVP"/>
<dbReference type="SUPFAM" id="SSF51695">
    <property type="entry name" value="PLC-like phosphodiesterases"/>
    <property type="match status" value="1"/>
</dbReference>
<evidence type="ECO:0000313" key="8">
    <source>
        <dbReference type="Proteomes" id="UP001142055"/>
    </source>
</evidence>
<dbReference type="GO" id="GO:0006629">
    <property type="term" value="P:lipid metabolic process"/>
    <property type="evidence" value="ECO:0007669"/>
    <property type="project" value="InterPro"/>
</dbReference>
<sequence length="455" mass="53524">MLIIVSNVLNNVNLMEASVVVLSSPRKGFPLNVSPQIWLSISSKPTRRLVLNWHRLDKQLNNSWIALYDHEPTRYNFPFSFLERVHPHSPSGKHLYTSKSYEHFTFQSAFNNKSKRYLNDFLFSRNDSALTKLSSSLWSGCVKYWIAYIWQNKQIVMKKCLSTRPRWMEENMQHIGHRSLLELALPGTHNAGSYEMAANRRFARLDKYIYCQDESIWNQLVYGVRFFDLRLSFDEKATIDRDRVWIAHGMMRIPISLADVLEQVLAFMLSTRQEIIVLDFHRFEDGLQESLNDIDWRHAVIERLILDYVGAFLVPVEFGMVKSLRELTSINKRIFVGYARDKRNRRFFHTNSLHVWAETDDSAWLFRYLNDRSCRSPSAPYLVSLMGALTPRLFGLIRDKYDGVRALAEQVNHQLSVRVFEEWWQCMNVLSTDYFLGNNAIEFAIEANLQRERRS</sequence>
<reference evidence="7" key="1">
    <citation type="submission" date="2022-12" db="EMBL/GenBank/DDBJ databases">
        <title>Genome assemblies of Blomia tropicalis.</title>
        <authorList>
            <person name="Cui Y."/>
        </authorList>
    </citation>
    <scope>NUCLEOTIDE SEQUENCE</scope>
    <source>
        <tissue evidence="7">Adult mites</tissue>
    </source>
</reference>
<dbReference type="PROSITE" id="PS50007">
    <property type="entry name" value="PIPLC_X_DOMAIN"/>
    <property type="match status" value="1"/>
</dbReference>
<dbReference type="PANTHER" id="PTHR13593">
    <property type="match status" value="1"/>
</dbReference>
<dbReference type="InterPro" id="IPR000909">
    <property type="entry name" value="PLipase_C_PInositol-sp_X_dom"/>
</dbReference>
<evidence type="ECO:0000259" key="6">
    <source>
        <dbReference type="SMART" id="SM00148"/>
    </source>
</evidence>
<dbReference type="SMART" id="SM00148">
    <property type="entry name" value="PLCXc"/>
    <property type="match status" value="1"/>
</dbReference>
<comment type="caution">
    <text evidence="7">The sequence shown here is derived from an EMBL/GenBank/DDBJ whole genome shotgun (WGS) entry which is preliminary data.</text>
</comment>
<keyword evidence="3" id="KW-0460">Magnesium</keyword>
<dbReference type="AlphaFoldDB" id="A0A9Q0MEW3"/>
<dbReference type="GO" id="GO:0046872">
    <property type="term" value="F:metal ion binding"/>
    <property type="evidence" value="ECO:0007669"/>
    <property type="project" value="UniProtKB-KW"/>
</dbReference>
<dbReference type="PANTHER" id="PTHR13593:SF103">
    <property type="entry name" value="RE10370P"/>
    <property type="match status" value="1"/>
</dbReference>
<dbReference type="InterPro" id="IPR017946">
    <property type="entry name" value="PLC-like_Pdiesterase_TIM-brl"/>
</dbReference>
<name>A0A9Q0MEW3_BLOTA</name>
<feature type="domain" description="Phosphatidylinositol-specific phospholipase C X" evidence="6">
    <location>
        <begin position="174"/>
        <end position="339"/>
    </location>
</feature>
<evidence type="ECO:0000256" key="3">
    <source>
        <dbReference type="ARBA" id="ARBA00022842"/>
    </source>
</evidence>
<evidence type="ECO:0000256" key="1">
    <source>
        <dbReference type="ARBA" id="ARBA00000110"/>
    </source>
</evidence>
<comment type="catalytic activity">
    <reaction evidence="1">
        <text>an N-(acyl)-sphingosylphosphoethanolamine = an N-(acyl)-sphingosyl-1,3-cyclic phosphate + ethanolamine</text>
        <dbReference type="Rhea" id="RHEA:60648"/>
        <dbReference type="ChEBI" id="CHEBI:57603"/>
        <dbReference type="ChEBI" id="CHEBI:143891"/>
        <dbReference type="ChEBI" id="CHEBI:143892"/>
    </reaction>
</comment>
<dbReference type="InterPro" id="IPR051057">
    <property type="entry name" value="PI-PLC_domain"/>
</dbReference>
<organism evidence="7 8">
    <name type="scientific">Blomia tropicalis</name>
    <name type="common">Mite</name>
    <dbReference type="NCBI Taxonomy" id="40697"/>
    <lineage>
        <taxon>Eukaryota</taxon>
        <taxon>Metazoa</taxon>
        <taxon>Ecdysozoa</taxon>
        <taxon>Arthropoda</taxon>
        <taxon>Chelicerata</taxon>
        <taxon>Arachnida</taxon>
        <taxon>Acari</taxon>
        <taxon>Acariformes</taxon>
        <taxon>Sarcoptiformes</taxon>
        <taxon>Astigmata</taxon>
        <taxon>Glycyphagoidea</taxon>
        <taxon>Echimyopodidae</taxon>
        <taxon>Blomia</taxon>
    </lineage>
</organism>
<proteinExistence type="predicted"/>
<keyword evidence="8" id="KW-1185">Reference proteome</keyword>
<keyword evidence="4" id="KW-1015">Disulfide bond</keyword>
<gene>
    <name evidence="7" type="ORF">RDWZM_003034</name>
</gene>